<sequence>MAMKIWRRRRTKRKKKRKRGRKRRSWALALKMTTMAKVMATMKTTSLRMKKRWKASRSTGRLLDHQRRHLSSTQNLEPVHPVRTVLSQGEPRVHPVSDAQLASLHETSDGFQPDFDLDPPELCIHRPRPSGLRHQ</sequence>
<accession>R4XKP8</accession>
<evidence type="ECO:0000256" key="1">
    <source>
        <dbReference type="SAM" id="MobiDB-lite"/>
    </source>
</evidence>
<dbReference type="AlphaFoldDB" id="R4XKP8"/>
<feature type="region of interest" description="Disordered" evidence="1">
    <location>
        <begin position="88"/>
        <end position="135"/>
    </location>
</feature>
<reference evidence="2 3" key="1">
    <citation type="journal article" date="2013" name="MBio">
        <title>Genome sequencing of the plant pathogen Taphrina deformans, the causal agent of peach leaf curl.</title>
        <authorList>
            <person name="Cisse O.H."/>
            <person name="Almeida J.M.G.C.F."/>
            <person name="Fonseca A."/>
            <person name="Kumar A.A."/>
            <person name="Salojaervi J."/>
            <person name="Overmyer K."/>
            <person name="Hauser P.M."/>
            <person name="Pagni M."/>
        </authorList>
    </citation>
    <scope>NUCLEOTIDE SEQUENCE [LARGE SCALE GENOMIC DNA]</scope>
    <source>
        <strain evidence="3">PYCC 5710 / ATCC 11124 / CBS 356.35 / IMI 108563 / JCM 9778 / NBRC 8474</strain>
    </source>
</reference>
<name>R4XKP8_TAPDE</name>
<dbReference type="VEuPathDB" id="FungiDB:TAPDE_005585"/>
<keyword evidence="3" id="KW-1185">Reference proteome</keyword>
<gene>
    <name evidence="2" type="ORF">TAPDE_005585</name>
</gene>
<proteinExistence type="predicted"/>
<dbReference type="EMBL" id="CAHR02000383">
    <property type="protein sequence ID" value="CCG85009.2"/>
    <property type="molecule type" value="Genomic_DNA"/>
</dbReference>
<organism evidence="2 3">
    <name type="scientific">Taphrina deformans (strain PYCC 5710 / ATCC 11124 / CBS 356.35 / IMI 108563 / JCM 9778 / NBRC 8474)</name>
    <name type="common">Peach leaf curl fungus</name>
    <name type="synonym">Lalaria deformans</name>
    <dbReference type="NCBI Taxonomy" id="1097556"/>
    <lineage>
        <taxon>Eukaryota</taxon>
        <taxon>Fungi</taxon>
        <taxon>Dikarya</taxon>
        <taxon>Ascomycota</taxon>
        <taxon>Taphrinomycotina</taxon>
        <taxon>Taphrinomycetes</taxon>
        <taxon>Taphrinales</taxon>
        <taxon>Taphrinaceae</taxon>
        <taxon>Taphrina</taxon>
    </lineage>
</organism>
<evidence type="ECO:0000313" key="3">
    <source>
        <dbReference type="Proteomes" id="UP000013776"/>
    </source>
</evidence>
<comment type="caution">
    <text evidence="2">The sequence shown here is derived from an EMBL/GenBank/DDBJ whole genome shotgun (WGS) entry which is preliminary data.</text>
</comment>
<protein>
    <submittedName>
        <fullName evidence="2">Uncharacterized protein</fullName>
    </submittedName>
</protein>
<feature type="compositionally biased region" description="Basic residues" evidence="1">
    <location>
        <begin position="125"/>
        <end position="135"/>
    </location>
</feature>
<evidence type="ECO:0000313" key="2">
    <source>
        <dbReference type="EMBL" id="CCG85009.2"/>
    </source>
</evidence>
<dbReference type="Proteomes" id="UP000013776">
    <property type="component" value="Unassembled WGS sequence"/>
</dbReference>
<feature type="region of interest" description="Disordered" evidence="1">
    <location>
        <begin position="1"/>
        <end position="23"/>
    </location>
</feature>